<dbReference type="GO" id="GO:0015293">
    <property type="term" value="F:symporter activity"/>
    <property type="evidence" value="ECO:0007669"/>
    <property type="project" value="UniProtKB-UniRule"/>
</dbReference>
<keyword evidence="8 13" id="KW-0769">Symport</keyword>
<keyword evidence="7 13" id="KW-0812">Transmembrane</keyword>
<dbReference type="RefSeq" id="WP_136495551.1">
    <property type="nucleotide sequence ID" value="NZ_CP046052.1"/>
</dbReference>
<keyword evidence="6 13" id="KW-0633">Potassium transport</keyword>
<feature type="transmembrane region" description="Helical" evidence="13">
    <location>
        <begin position="341"/>
        <end position="361"/>
    </location>
</feature>
<evidence type="ECO:0000256" key="5">
    <source>
        <dbReference type="ARBA" id="ARBA00022519"/>
    </source>
</evidence>
<feature type="domain" description="K+ potassium transporter integral membrane" evidence="14">
    <location>
        <begin position="18"/>
        <end position="467"/>
    </location>
</feature>
<dbReference type="InterPro" id="IPR023051">
    <property type="entry name" value="Kup"/>
</dbReference>
<evidence type="ECO:0000256" key="10">
    <source>
        <dbReference type="ARBA" id="ARBA00022989"/>
    </source>
</evidence>
<dbReference type="Pfam" id="PF02705">
    <property type="entry name" value="K_trans"/>
    <property type="match status" value="1"/>
</dbReference>
<dbReference type="EMBL" id="CP046052">
    <property type="protein sequence ID" value="QGM45269.1"/>
    <property type="molecule type" value="Genomic_DNA"/>
</dbReference>
<feature type="transmembrane region" description="Helical" evidence="13">
    <location>
        <begin position="104"/>
        <end position="122"/>
    </location>
</feature>
<evidence type="ECO:0000256" key="3">
    <source>
        <dbReference type="ARBA" id="ARBA00022448"/>
    </source>
</evidence>
<keyword evidence="17" id="KW-1185">Reference proteome</keyword>
<comment type="similarity">
    <text evidence="2 13">Belongs to the HAK/KUP transporter (TC 2.A.72) family.</text>
</comment>
<feature type="domain" description="K+ potassium transporter C-terminal" evidence="15">
    <location>
        <begin position="477"/>
        <end position="625"/>
    </location>
</feature>
<keyword evidence="5" id="KW-0997">Cell inner membrane</keyword>
<comment type="subcellular location">
    <subcellularLocation>
        <location evidence="13">Cell membrane</location>
        <topology evidence="13">Multi-pass membrane protein</topology>
    </subcellularLocation>
    <subcellularLocation>
        <location evidence="1">Membrane</location>
        <topology evidence="1">Multi-pass membrane protein</topology>
    </subcellularLocation>
</comment>
<dbReference type="KEGG" id="mhey:H2LOC_005935"/>
<evidence type="ECO:0000256" key="8">
    <source>
        <dbReference type="ARBA" id="ARBA00022847"/>
    </source>
</evidence>
<feature type="transmembrane region" description="Helical" evidence="13">
    <location>
        <begin position="367"/>
        <end position="388"/>
    </location>
</feature>
<evidence type="ECO:0000313" key="17">
    <source>
        <dbReference type="Proteomes" id="UP000309061"/>
    </source>
</evidence>
<dbReference type="OrthoDB" id="9805577at2"/>
<evidence type="ECO:0000256" key="2">
    <source>
        <dbReference type="ARBA" id="ARBA00007019"/>
    </source>
</evidence>
<dbReference type="InterPro" id="IPR053952">
    <property type="entry name" value="K_trans_C"/>
</dbReference>
<dbReference type="AlphaFoldDB" id="A0A6B8KC56"/>
<keyword evidence="9 13" id="KW-0630">Potassium</keyword>
<sequence length="625" mass="67275">MSGAPDTTSHSSHRLGPLALGALGVVYGDIGTSPLYTIKTAIEWSGGAIAPEEALGMLSLIFWTLIVITSIKYVAVIMRADNDGEGGILALMSLLGIKRGRHPAIIAIGMLGAALLFGDGAITPAISVLSALEGLKTPAPAIAPYIVPLSVVVLIGLFSVQYRGTAEISRLFGPVMIIWFLAIGALGLAAVVQHPGVLAALNPAVGAAYLFEHGAAGFLILGAVFLCATGAEALYADMGHFGRQPIRLAWYGLVLPALVLNYAGQTALIVSEPPAASPNPFFDLCPAGLQLPLVALATLATVIASQSIITGAFSMTRQAIQLGLLPRIHVSQTSAESYGQIYVGFVNWALMALTLILTIVFRSSDSLAAAFGIAVSLTMLLTSFLMFVAMREVWNWSLPLSLLAAGLFVVVDGSFVAANMVKFFEGGWIPLVVASIIFFLMTCWSQGYVAMRAALERDTFPLADFIRKFRGKPRVQGCAVYLSGRHNVVPVPLLHNLKHNKVVHERVVILHVQTEQVPRIKAAQRVETQDLGDEFYSVTLRYGFMEQPNIPRALILESIGCPLRFNMMDTSFFVGRLSILPTSAFKWRRFKMGVFEFLHRNAVPATEFFQIPPGRVVELGSQVEI</sequence>
<dbReference type="InterPro" id="IPR003855">
    <property type="entry name" value="K+_transporter"/>
</dbReference>
<feature type="transmembrane region" description="Helical" evidence="13">
    <location>
        <begin position="54"/>
        <end position="75"/>
    </location>
</feature>
<dbReference type="PANTHER" id="PTHR30540">
    <property type="entry name" value="OSMOTIC STRESS POTASSIUM TRANSPORTER"/>
    <property type="match status" value="1"/>
</dbReference>
<feature type="transmembrane region" description="Helical" evidence="13">
    <location>
        <begin position="427"/>
        <end position="449"/>
    </location>
</feature>
<evidence type="ECO:0000256" key="4">
    <source>
        <dbReference type="ARBA" id="ARBA00022475"/>
    </source>
</evidence>
<feature type="transmembrane region" description="Helical" evidence="13">
    <location>
        <begin position="172"/>
        <end position="194"/>
    </location>
</feature>
<feature type="transmembrane region" description="Helical" evidence="13">
    <location>
        <begin position="248"/>
        <end position="271"/>
    </location>
</feature>
<feature type="transmembrane region" description="Helical" evidence="13">
    <location>
        <begin position="142"/>
        <end position="160"/>
    </location>
</feature>
<keyword evidence="11 13" id="KW-0406">Ion transport</keyword>
<reference evidence="16 17" key="1">
    <citation type="submission" date="2019-11" db="EMBL/GenBank/DDBJ databases">
        <title>The genome sequence of Methylocystis heyeri.</title>
        <authorList>
            <person name="Oshkin I.Y."/>
            <person name="Miroshnikov K."/>
            <person name="Dedysh S.N."/>
        </authorList>
    </citation>
    <scope>NUCLEOTIDE SEQUENCE [LARGE SCALE GENOMIC DNA]</scope>
    <source>
        <strain evidence="16 17">H2</strain>
    </source>
</reference>
<feature type="transmembrane region" description="Helical" evidence="13">
    <location>
        <begin position="214"/>
        <end position="236"/>
    </location>
</feature>
<organism evidence="16 17">
    <name type="scientific">Methylocystis heyeri</name>
    <dbReference type="NCBI Taxonomy" id="391905"/>
    <lineage>
        <taxon>Bacteria</taxon>
        <taxon>Pseudomonadati</taxon>
        <taxon>Pseudomonadota</taxon>
        <taxon>Alphaproteobacteria</taxon>
        <taxon>Hyphomicrobiales</taxon>
        <taxon>Methylocystaceae</taxon>
        <taxon>Methylocystis</taxon>
    </lineage>
</organism>
<evidence type="ECO:0000259" key="15">
    <source>
        <dbReference type="Pfam" id="PF22776"/>
    </source>
</evidence>
<dbReference type="PANTHER" id="PTHR30540:SF79">
    <property type="entry name" value="LOW AFFINITY POTASSIUM TRANSPORT SYSTEM PROTEIN KUP"/>
    <property type="match status" value="1"/>
</dbReference>
<keyword evidence="4 13" id="KW-1003">Cell membrane</keyword>
<evidence type="ECO:0000313" key="16">
    <source>
        <dbReference type="EMBL" id="QGM45269.1"/>
    </source>
</evidence>
<evidence type="ECO:0000256" key="12">
    <source>
        <dbReference type="ARBA" id="ARBA00023136"/>
    </source>
</evidence>
<dbReference type="GO" id="GO:0005886">
    <property type="term" value="C:plasma membrane"/>
    <property type="evidence" value="ECO:0007669"/>
    <property type="project" value="UniProtKB-SubCell"/>
</dbReference>
<dbReference type="GO" id="GO:0015079">
    <property type="term" value="F:potassium ion transmembrane transporter activity"/>
    <property type="evidence" value="ECO:0007669"/>
    <property type="project" value="UniProtKB-UniRule"/>
</dbReference>
<dbReference type="Proteomes" id="UP000309061">
    <property type="component" value="Chromosome"/>
</dbReference>
<evidence type="ECO:0000256" key="13">
    <source>
        <dbReference type="HAMAP-Rule" id="MF_01522"/>
    </source>
</evidence>
<gene>
    <name evidence="13" type="primary">kup</name>
    <name evidence="16" type="ORF">H2LOC_005935</name>
</gene>
<protein>
    <recommendedName>
        <fullName evidence="13">Probable potassium transport system protein Kup</fullName>
    </recommendedName>
</protein>
<feature type="transmembrane region" description="Helical" evidence="13">
    <location>
        <begin position="291"/>
        <end position="313"/>
    </location>
</feature>
<keyword evidence="3 13" id="KW-0813">Transport</keyword>
<evidence type="ECO:0000256" key="9">
    <source>
        <dbReference type="ARBA" id="ARBA00022958"/>
    </source>
</evidence>
<evidence type="ECO:0000259" key="14">
    <source>
        <dbReference type="Pfam" id="PF02705"/>
    </source>
</evidence>
<evidence type="ECO:0000256" key="6">
    <source>
        <dbReference type="ARBA" id="ARBA00022538"/>
    </source>
</evidence>
<proteinExistence type="inferred from homology"/>
<dbReference type="InterPro" id="IPR053951">
    <property type="entry name" value="K_trans_N"/>
</dbReference>
<keyword evidence="10 13" id="KW-1133">Transmembrane helix</keyword>
<evidence type="ECO:0000256" key="11">
    <source>
        <dbReference type="ARBA" id="ARBA00023065"/>
    </source>
</evidence>
<dbReference type="Pfam" id="PF22776">
    <property type="entry name" value="K_trans_C"/>
    <property type="match status" value="1"/>
</dbReference>
<feature type="transmembrane region" description="Helical" evidence="13">
    <location>
        <begin position="400"/>
        <end position="421"/>
    </location>
</feature>
<accession>A0A6B8KC56</accession>
<evidence type="ECO:0000256" key="7">
    <source>
        <dbReference type="ARBA" id="ARBA00022692"/>
    </source>
</evidence>
<comment type="catalytic activity">
    <reaction evidence="13">
        <text>K(+)(in) + H(+)(in) = K(+)(out) + H(+)(out)</text>
        <dbReference type="Rhea" id="RHEA:28490"/>
        <dbReference type="ChEBI" id="CHEBI:15378"/>
        <dbReference type="ChEBI" id="CHEBI:29103"/>
    </reaction>
</comment>
<comment type="function">
    <text evidence="13">Transport of potassium into the cell. Likely operates as a K(+):H(+) symporter.</text>
</comment>
<evidence type="ECO:0000256" key="1">
    <source>
        <dbReference type="ARBA" id="ARBA00004141"/>
    </source>
</evidence>
<keyword evidence="12 13" id="KW-0472">Membrane</keyword>
<name>A0A6B8KC56_9HYPH</name>
<dbReference type="HAMAP" id="MF_01522">
    <property type="entry name" value="Kup"/>
    <property type="match status" value="1"/>
</dbReference>